<accession>A0A4E0RIP4</accession>
<reference evidence="1 2" key="1">
    <citation type="journal article" date="2016" name="Front. Microbiol.">
        <title>Single-Cell (Meta-)Genomics of a Dimorphic Candidatus Thiomargarita nelsonii Reveals Genomic Plasticity.</title>
        <authorList>
            <person name="Flood B.E."/>
            <person name="Fliss P."/>
            <person name="Jones D.S."/>
            <person name="Dick G.J."/>
            <person name="Jain S."/>
            <person name="Kaster A.K."/>
            <person name="Winkel M."/>
            <person name="Mussmann M."/>
            <person name="Bailey J."/>
        </authorList>
    </citation>
    <scope>NUCLEOTIDE SEQUENCE [LARGE SCALE GENOMIC DNA]</scope>
    <source>
        <strain evidence="1">Hydrate Ridge</strain>
    </source>
</reference>
<keyword evidence="2" id="KW-1185">Reference proteome</keyword>
<dbReference type="EMBL" id="JSZA02000042">
    <property type="protein sequence ID" value="TGO03086.1"/>
    <property type="molecule type" value="Genomic_DNA"/>
</dbReference>
<organism evidence="1 2">
    <name type="scientific">Candidatus Thiomargarita nelsonii</name>
    <dbReference type="NCBI Taxonomy" id="1003181"/>
    <lineage>
        <taxon>Bacteria</taxon>
        <taxon>Pseudomonadati</taxon>
        <taxon>Pseudomonadota</taxon>
        <taxon>Gammaproteobacteria</taxon>
        <taxon>Thiotrichales</taxon>
        <taxon>Thiotrichaceae</taxon>
        <taxon>Thiomargarita</taxon>
    </lineage>
</organism>
<name>A0A4E0RIP4_9GAMM</name>
<sequence length="63" mass="7164">MSHQIPLGLSDFKKLRENGANVVDKSLFIKEIRNYQPSHGSLVTPPPSSFWQNLKSLHAPLFF</sequence>
<evidence type="ECO:0000313" key="2">
    <source>
        <dbReference type="Proteomes" id="UP000030428"/>
    </source>
</evidence>
<evidence type="ECO:0000313" key="1">
    <source>
        <dbReference type="EMBL" id="TGO03086.1"/>
    </source>
</evidence>
<proteinExistence type="predicted"/>
<comment type="caution">
    <text evidence="1">The sequence shown here is derived from an EMBL/GenBank/DDBJ whole genome shotgun (WGS) entry which is preliminary data.</text>
</comment>
<protein>
    <submittedName>
        <fullName evidence="1">Uncharacterized protein</fullName>
    </submittedName>
</protein>
<dbReference type="Proteomes" id="UP000030428">
    <property type="component" value="Unassembled WGS sequence"/>
</dbReference>
<dbReference type="AlphaFoldDB" id="A0A4E0RIP4"/>
<gene>
    <name evidence="1" type="ORF">PN36_13055</name>
</gene>